<dbReference type="Gene3D" id="1.10.3670.10">
    <property type="entry name" value="Putative xylanase like domain"/>
    <property type="match status" value="1"/>
</dbReference>
<gene>
    <name evidence="1" type="ORF">H1P_310012</name>
</gene>
<organism evidence="1 2">
    <name type="scientific">Hyella patelloides LEGE 07179</name>
    <dbReference type="NCBI Taxonomy" id="945734"/>
    <lineage>
        <taxon>Bacteria</taxon>
        <taxon>Bacillati</taxon>
        <taxon>Cyanobacteriota</taxon>
        <taxon>Cyanophyceae</taxon>
        <taxon>Pleurocapsales</taxon>
        <taxon>Hyellaceae</taxon>
        <taxon>Hyella</taxon>
    </lineage>
</organism>
<evidence type="ECO:0000313" key="1">
    <source>
        <dbReference type="EMBL" id="VEP15111.1"/>
    </source>
</evidence>
<dbReference type="EMBL" id="CAACVJ010000235">
    <property type="protein sequence ID" value="VEP15111.1"/>
    <property type="molecule type" value="Genomic_DNA"/>
</dbReference>
<dbReference type="Proteomes" id="UP000320055">
    <property type="component" value="Unassembled WGS sequence"/>
</dbReference>
<proteinExistence type="predicted"/>
<dbReference type="Pfam" id="PF07313">
    <property type="entry name" value="AmiA-like"/>
    <property type="match status" value="1"/>
</dbReference>
<name>A0A563VV09_9CYAN</name>
<protein>
    <recommendedName>
        <fullName evidence="3">DUF1460 domain-containing protein</fullName>
    </recommendedName>
</protein>
<sequence length="326" mass="37307">MSHQFATYLKLSLEILIFSVFLNTKMPVNSYPNELENRRIINREIASLIEKEKQQQEREISQEIIYLPDTKDEKIFQSLINKAIETNLKQTGFGEIIQTVATDFLGSQYQAGLLDRSPQETLVISLQKFDCVLFVESVIAIARSIASQDYNYDNFTKNVVEQRYSQGKMIDYCSRLHYFSHWIADNQKRNLVTNITADLGGTTIQKKLDFMTTNRNSYAQLKNEHNYQCITNVEKSLEQLNFNYIPTQNVRSIYERLQPGDIIGIATNIKGLDFTHTGLVYQDERGNIGLIHASPAGQVVIASDLQDYVQNVRNAIGIVVARPHLN</sequence>
<dbReference type="InterPro" id="IPR038765">
    <property type="entry name" value="Papain-like_cys_pep_sf"/>
</dbReference>
<keyword evidence="2" id="KW-1185">Reference proteome</keyword>
<dbReference type="AlphaFoldDB" id="A0A563VV09"/>
<accession>A0A563VV09</accession>
<reference evidence="1 2" key="1">
    <citation type="submission" date="2019-01" db="EMBL/GenBank/DDBJ databases">
        <authorList>
            <person name="Brito A."/>
        </authorList>
    </citation>
    <scope>NUCLEOTIDE SEQUENCE [LARGE SCALE GENOMIC DNA]</scope>
    <source>
        <strain evidence="1">1</strain>
    </source>
</reference>
<evidence type="ECO:0008006" key="3">
    <source>
        <dbReference type="Google" id="ProtNLM"/>
    </source>
</evidence>
<evidence type="ECO:0000313" key="2">
    <source>
        <dbReference type="Proteomes" id="UP000320055"/>
    </source>
</evidence>
<dbReference type="Gene3D" id="2.30.260.10">
    <property type="entry name" value="putative xylanase like domain"/>
    <property type="match status" value="1"/>
</dbReference>
<dbReference type="InterPro" id="IPR010846">
    <property type="entry name" value="AmiA-like"/>
</dbReference>
<dbReference type="SUPFAM" id="SSF54001">
    <property type="entry name" value="Cysteine proteinases"/>
    <property type="match status" value="1"/>
</dbReference>